<dbReference type="InterPro" id="IPR006027">
    <property type="entry name" value="NusB_RsmB_TIM44"/>
</dbReference>
<evidence type="ECO:0000313" key="7">
    <source>
        <dbReference type="EMBL" id="OGY16313.1"/>
    </source>
</evidence>
<dbReference type="STRING" id="1797589.A2784_01305"/>
<keyword evidence="4" id="KW-0805">Transcription regulation</keyword>
<evidence type="ECO:0000256" key="4">
    <source>
        <dbReference type="ARBA" id="ARBA00023015"/>
    </source>
</evidence>
<organism evidence="7 8">
    <name type="scientific">Candidatus Chisholmbacteria bacterium RIFCSPHIGHO2_01_FULL_48_12</name>
    <dbReference type="NCBI Taxonomy" id="1797589"/>
    <lineage>
        <taxon>Bacteria</taxon>
        <taxon>Candidatus Chisholmiibacteriota</taxon>
    </lineage>
</organism>
<dbReference type="PANTHER" id="PTHR11078">
    <property type="entry name" value="N UTILIZATION SUBSTANCE PROTEIN B-RELATED"/>
    <property type="match status" value="1"/>
</dbReference>
<dbReference type="Proteomes" id="UP000177324">
    <property type="component" value="Unassembled WGS sequence"/>
</dbReference>
<dbReference type="Pfam" id="PF01029">
    <property type="entry name" value="NusB"/>
    <property type="match status" value="1"/>
</dbReference>
<dbReference type="GO" id="GO:0005829">
    <property type="term" value="C:cytosol"/>
    <property type="evidence" value="ECO:0007669"/>
    <property type="project" value="TreeGrafter"/>
</dbReference>
<keyword evidence="3" id="KW-0694">RNA-binding</keyword>
<protein>
    <submittedName>
        <fullName evidence="7">Transcription antitermination factor NusB</fullName>
    </submittedName>
</protein>
<dbReference type="InterPro" id="IPR035926">
    <property type="entry name" value="NusB-like_sf"/>
</dbReference>
<dbReference type="GO" id="GO:0006353">
    <property type="term" value="P:DNA-templated transcription termination"/>
    <property type="evidence" value="ECO:0007669"/>
    <property type="project" value="InterPro"/>
</dbReference>
<evidence type="ECO:0000256" key="5">
    <source>
        <dbReference type="ARBA" id="ARBA00023163"/>
    </source>
</evidence>
<dbReference type="SUPFAM" id="SSF48013">
    <property type="entry name" value="NusB-like"/>
    <property type="match status" value="1"/>
</dbReference>
<name>A0A1G1VLR3_9BACT</name>
<proteinExistence type="inferred from homology"/>
<evidence type="ECO:0000256" key="3">
    <source>
        <dbReference type="ARBA" id="ARBA00022884"/>
    </source>
</evidence>
<keyword evidence="5" id="KW-0804">Transcription</keyword>
<sequence length="177" mass="19028">FIIDLWLLYLNAKFPPPNKASVAATSASANPPSPNALIAAPAKGLTTAAPNAVSKFQMKRSDDPRHLKRQAIVKNLYAKVINPSTIALPATTKILPHLSAIDQLIVKCAPEWPLSQINRVDLSILRLAIYELKFTPPTPPKVVIDEAVELAKTYGSEASPGFINGALGAVLKIIHQP</sequence>
<gene>
    <name evidence="7" type="ORF">A2784_01305</name>
</gene>
<accession>A0A1G1VLR3</accession>
<comment type="similarity">
    <text evidence="1">Belongs to the NusB family.</text>
</comment>
<dbReference type="NCBIfam" id="TIGR01951">
    <property type="entry name" value="nusB"/>
    <property type="match status" value="1"/>
</dbReference>
<reference evidence="7 8" key="1">
    <citation type="journal article" date="2016" name="Nat. Commun.">
        <title>Thousands of microbial genomes shed light on interconnected biogeochemical processes in an aquifer system.</title>
        <authorList>
            <person name="Anantharaman K."/>
            <person name="Brown C.T."/>
            <person name="Hug L.A."/>
            <person name="Sharon I."/>
            <person name="Castelle C.J."/>
            <person name="Probst A.J."/>
            <person name="Thomas B.C."/>
            <person name="Singh A."/>
            <person name="Wilkins M.J."/>
            <person name="Karaoz U."/>
            <person name="Brodie E.L."/>
            <person name="Williams K.H."/>
            <person name="Hubbard S.S."/>
            <person name="Banfield J.F."/>
        </authorList>
    </citation>
    <scope>NUCLEOTIDE SEQUENCE [LARGE SCALE GENOMIC DNA]</scope>
</reference>
<dbReference type="InterPro" id="IPR011605">
    <property type="entry name" value="NusB_fam"/>
</dbReference>
<dbReference type="PANTHER" id="PTHR11078:SF3">
    <property type="entry name" value="ANTITERMINATION NUSB DOMAIN-CONTAINING PROTEIN"/>
    <property type="match status" value="1"/>
</dbReference>
<feature type="non-terminal residue" evidence="7">
    <location>
        <position position="1"/>
    </location>
</feature>
<keyword evidence="2" id="KW-0889">Transcription antitermination</keyword>
<evidence type="ECO:0000256" key="1">
    <source>
        <dbReference type="ARBA" id="ARBA00005952"/>
    </source>
</evidence>
<dbReference type="GO" id="GO:0003723">
    <property type="term" value="F:RNA binding"/>
    <property type="evidence" value="ECO:0007669"/>
    <property type="project" value="UniProtKB-KW"/>
</dbReference>
<comment type="caution">
    <text evidence="7">The sequence shown here is derived from an EMBL/GenBank/DDBJ whole genome shotgun (WGS) entry which is preliminary data.</text>
</comment>
<dbReference type="GO" id="GO:0031564">
    <property type="term" value="P:transcription antitermination"/>
    <property type="evidence" value="ECO:0007669"/>
    <property type="project" value="UniProtKB-KW"/>
</dbReference>
<evidence type="ECO:0000256" key="2">
    <source>
        <dbReference type="ARBA" id="ARBA00022814"/>
    </source>
</evidence>
<dbReference type="EMBL" id="MHCH01000047">
    <property type="protein sequence ID" value="OGY16313.1"/>
    <property type="molecule type" value="Genomic_DNA"/>
</dbReference>
<dbReference type="Gene3D" id="1.10.940.10">
    <property type="entry name" value="NusB-like"/>
    <property type="match status" value="1"/>
</dbReference>
<evidence type="ECO:0000259" key="6">
    <source>
        <dbReference type="Pfam" id="PF01029"/>
    </source>
</evidence>
<feature type="domain" description="NusB/RsmB/TIM44" evidence="6">
    <location>
        <begin position="92"/>
        <end position="171"/>
    </location>
</feature>
<evidence type="ECO:0000313" key="8">
    <source>
        <dbReference type="Proteomes" id="UP000177324"/>
    </source>
</evidence>
<dbReference type="AlphaFoldDB" id="A0A1G1VLR3"/>